<evidence type="ECO:0000313" key="3">
    <source>
        <dbReference type="Proteomes" id="UP000005289"/>
    </source>
</evidence>
<dbReference type="Proteomes" id="UP000005289">
    <property type="component" value="Chromosome"/>
</dbReference>
<feature type="domain" description="Polymerase beta nucleotidyltransferase" evidence="1">
    <location>
        <begin position="12"/>
        <end position="53"/>
    </location>
</feature>
<protein>
    <submittedName>
        <fullName evidence="2">DNA polymerase III subunit beta</fullName>
    </submittedName>
</protein>
<organism evidence="2 3">
    <name type="scientific">Thioalkalivibrio paradoxus ARh 1</name>
    <dbReference type="NCBI Taxonomy" id="713585"/>
    <lineage>
        <taxon>Bacteria</taxon>
        <taxon>Pseudomonadati</taxon>
        <taxon>Pseudomonadota</taxon>
        <taxon>Gammaproteobacteria</taxon>
        <taxon>Chromatiales</taxon>
        <taxon>Ectothiorhodospiraceae</taxon>
        <taxon>Thioalkalivibrio</taxon>
    </lineage>
</organism>
<dbReference type="InterPro" id="IPR043519">
    <property type="entry name" value="NT_sf"/>
</dbReference>
<sequence>MREELGASSRILWFGSWVRGAARPHSDIDLAVIPPKGVTSRDWSRLRERIEEIPTLLQL</sequence>
<dbReference type="Gene3D" id="3.30.460.10">
    <property type="entry name" value="Beta Polymerase, domain 2"/>
    <property type="match status" value="1"/>
</dbReference>
<dbReference type="STRING" id="713585.THITH_02220"/>
<dbReference type="AlphaFoldDB" id="W0DF72"/>
<dbReference type="HOGENOM" id="CLU_2959432_0_0_6"/>
<evidence type="ECO:0000313" key="2">
    <source>
        <dbReference type="EMBL" id="AHE97279.1"/>
    </source>
</evidence>
<dbReference type="CDD" id="cd05403">
    <property type="entry name" value="NT_KNTase_like"/>
    <property type="match status" value="1"/>
</dbReference>
<reference evidence="2 3" key="1">
    <citation type="submission" date="2013-12" db="EMBL/GenBank/DDBJ databases">
        <authorList>
            <consortium name="DOE Joint Genome Institute"/>
            <person name="Muyzer G."/>
            <person name="Huntemann M."/>
            <person name="Han J."/>
            <person name="Chen A."/>
            <person name="Kyrpides N."/>
            <person name="Mavromatis K."/>
            <person name="Markowitz V."/>
            <person name="Palaniappan K."/>
            <person name="Ivanova N."/>
            <person name="Schaumberg A."/>
            <person name="Pati A."/>
            <person name="Liolios K."/>
            <person name="Nordberg H.P."/>
            <person name="Cantor M.N."/>
            <person name="Hua S.X."/>
            <person name="Woyke T."/>
        </authorList>
    </citation>
    <scope>NUCLEOTIDE SEQUENCE [LARGE SCALE GENOMIC DNA]</scope>
    <source>
        <strain evidence="2 3">ARh 1</strain>
    </source>
</reference>
<keyword evidence="3" id="KW-1185">Reference proteome</keyword>
<dbReference type="KEGG" id="tti:THITH_02220"/>
<accession>W0DF72</accession>
<dbReference type="EMBL" id="CP007029">
    <property type="protein sequence ID" value="AHE97279.1"/>
    <property type="molecule type" value="Genomic_DNA"/>
</dbReference>
<gene>
    <name evidence="2" type="ORF">THITH_02220</name>
</gene>
<dbReference type="InterPro" id="IPR041633">
    <property type="entry name" value="Polbeta"/>
</dbReference>
<proteinExistence type="predicted"/>
<name>W0DF72_9GAMM</name>
<evidence type="ECO:0000259" key="1">
    <source>
        <dbReference type="Pfam" id="PF18765"/>
    </source>
</evidence>
<dbReference type="SUPFAM" id="SSF81301">
    <property type="entry name" value="Nucleotidyltransferase"/>
    <property type="match status" value="1"/>
</dbReference>
<dbReference type="Pfam" id="PF18765">
    <property type="entry name" value="Polbeta"/>
    <property type="match status" value="1"/>
</dbReference>